<keyword evidence="1" id="KW-0472">Membrane</keyword>
<evidence type="ECO:0000256" key="1">
    <source>
        <dbReference type="SAM" id="Phobius"/>
    </source>
</evidence>
<keyword evidence="1" id="KW-0812">Transmembrane</keyword>
<organism evidence="2">
    <name type="scientific">Rhizophora mucronata</name>
    <name type="common">Asiatic mangrove</name>
    <dbReference type="NCBI Taxonomy" id="61149"/>
    <lineage>
        <taxon>Eukaryota</taxon>
        <taxon>Viridiplantae</taxon>
        <taxon>Streptophyta</taxon>
        <taxon>Embryophyta</taxon>
        <taxon>Tracheophyta</taxon>
        <taxon>Spermatophyta</taxon>
        <taxon>Magnoliopsida</taxon>
        <taxon>eudicotyledons</taxon>
        <taxon>Gunneridae</taxon>
        <taxon>Pentapetalae</taxon>
        <taxon>rosids</taxon>
        <taxon>fabids</taxon>
        <taxon>Malpighiales</taxon>
        <taxon>Rhizophoraceae</taxon>
        <taxon>Rhizophora</taxon>
    </lineage>
</organism>
<dbReference type="EMBL" id="GGEC01064811">
    <property type="protein sequence ID" value="MBX45295.1"/>
    <property type="molecule type" value="Transcribed_RNA"/>
</dbReference>
<name>A0A2P2NS67_RHIMU</name>
<sequence length="61" mass="7102">MALIYVIAKMNAFYQDACHLTFYFVGILFGYTYDLYLKIIGFFFQLSCISFFSIKCISILA</sequence>
<protein>
    <submittedName>
        <fullName evidence="2">Uncharacterized protein</fullName>
    </submittedName>
</protein>
<dbReference type="AlphaFoldDB" id="A0A2P2NS67"/>
<reference evidence="2" key="1">
    <citation type="submission" date="2018-02" db="EMBL/GenBank/DDBJ databases">
        <title>Rhizophora mucronata_Transcriptome.</title>
        <authorList>
            <person name="Meera S.P."/>
            <person name="Sreeshan A."/>
            <person name="Augustine A."/>
        </authorList>
    </citation>
    <scope>NUCLEOTIDE SEQUENCE</scope>
    <source>
        <tissue evidence="2">Leaf</tissue>
    </source>
</reference>
<evidence type="ECO:0000313" key="2">
    <source>
        <dbReference type="EMBL" id="MBX45295.1"/>
    </source>
</evidence>
<keyword evidence="1" id="KW-1133">Transmembrane helix</keyword>
<feature type="transmembrane region" description="Helical" evidence="1">
    <location>
        <begin position="12"/>
        <end position="33"/>
    </location>
</feature>
<proteinExistence type="predicted"/>
<accession>A0A2P2NS67</accession>